<dbReference type="PANTHER" id="PTHR30502:SF0">
    <property type="entry name" value="PHOSPHOENOLPYRUVATE CARBOXYLASE FAMILY PROTEIN"/>
    <property type="match status" value="1"/>
</dbReference>
<dbReference type="InterPro" id="IPR050251">
    <property type="entry name" value="HpcH-HpaI_aldolase"/>
</dbReference>
<keyword evidence="6" id="KW-1185">Reference proteome</keyword>
<organism evidence="5 6">
    <name type="scientific">Paraburkholderia elongata</name>
    <dbReference type="NCBI Taxonomy" id="2675747"/>
    <lineage>
        <taxon>Bacteria</taxon>
        <taxon>Pseudomonadati</taxon>
        <taxon>Pseudomonadota</taxon>
        <taxon>Betaproteobacteria</taxon>
        <taxon>Burkholderiales</taxon>
        <taxon>Burkholderiaceae</taxon>
        <taxon>Paraburkholderia</taxon>
    </lineage>
</organism>
<dbReference type="AlphaFoldDB" id="A0A972NN41"/>
<dbReference type="Gene3D" id="3.20.20.60">
    <property type="entry name" value="Phosphoenolpyruvate-binding domains"/>
    <property type="match status" value="1"/>
</dbReference>
<dbReference type="RefSeq" id="WP_172164103.1">
    <property type="nucleotide sequence ID" value="NZ_WOEZ01000056.1"/>
</dbReference>
<feature type="domain" description="HpcH/HpaI aldolase/citrate lyase" evidence="4">
    <location>
        <begin position="27"/>
        <end position="257"/>
    </location>
</feature>
<dbReference type="GO" id="GO:0005737">
    <property type="term" value="C:cytoplasm"/>
    <property type="evidence" value="ECO:0007669"/>
    <property type="project" value="TreeGrafter"/>
</dbReference>
<dbReference type="EMBL" id="WOEZ01000056">
    <property type="protein sequence ID" value="NPT55328.1"/>
    <property type="molecule type" value="Genomic_DNA"/>
</dbReference>
<evidence type="ECO:0000313" key="6">
    <source>
        <dbReference type="Proteomes" id="UP000655523"/>
    </source>
</evidence>
<keyword evidence="3" id="KW-0456">Lyase</keyword>
<accession>A0A972NN41</accession>
<proteinExistence type="inferred from homology"/>
<dbReference type="GO" id="GO:0046872">
    <property type="term" value="F:metal ion binding"/>
    <property type="evidence" value="ECO:0007669"/>
    <property type="project" value="UniProtKB-KW"/>
</dbReference>
<evidence type="ECO:0000256" key="1">
    <source>
        <dbReference type="ARBA" id="ARBA00005568"/>
    </source>
</evidence>
<sequence>MPNQSSQRINRTNLKISGADVVSGITVQLASPEVIEMCGSSGLDFVWIDAEHGSFDLERAVEMFRAADAQGITPLFRVPALDAASIMRALDGGAMGVIVPNVSTAVQAQAAVDYCRYKVGSNRGIRGSCPSTRAARYLTDDWDSFARWSNENVTVWVLIETVAGVENIDEILAVEGLDAIALGPFDLSHEMGFRGQPFHPEVTGMLERVVEKARRRNVEVVASLFSATSAELAAERDHWLRKGVRLFSVGSDRAVFSRALRERACMLKQSSMR</sequence>
<evidence type="ECO:0000256" key="3">
    <source>
        <dbReference type="ARBA" id="ARBA00023239"/>
    </source>
</evidence>
<name>A0A972NN41_9BURK</name>
<reference evidence="5 6" key="1">
    <citation type="submission" date="2019-11" db="EMBL/GenBank/DDBJ databases">
        <title>Metabolism of dissolved organic matter in forest soils.</title>
        <authorList>
            <person name="Cyle K.T."/>
            <person name="Wilhelm R.C."/>
            <person name="Martinez C.E."/>
        </authorList>
    </citation>
    <scope>NUCLEOTIDE SEQUENCE [LARGE SCALE GENOMIC DNA]</scope>
    <source>
        <strain evidence="5 6">5N</strain>
    </source>
</reference>
<dbReference type="Pfam" id="PF03328">
    <property type="entry name" value="HpcH_HpaI"/>
    <property type="match status" value="1"/>
</dbReference>
<evidence type="ECO:0000313" key="5">
    <source>
        <dbReference type="EMBL" id="NPT55328.1"/>
    </source>
</evidence>
<keyword evidence="2" id="KW-0479">Metal-binding</keyword>
<evidence type="ECO:0000256" key="2">
    <source>
        <dbReference type="ARBA" id="ARBA00022723"/>
    </source>
</evidence>
<dbReference type="Proteomes" id="UP000655523">
    <property type="component" value="Unassembled WGS sequence"/>
</dbReference>
<dbReference type="InterPro" id="IPR005000">
    <property type="entry name" value="Aldolase/citrate-lyase_domain"/>
</dbReference>
<gene>
    <name evidence="5" type="ORF">GNZ13_12130</name>
</gene>
<dbReference type="PANTHER" id="PTHR30502">
    <property type="entry name" value="2-KETO-3-DEOXY-L-RHAMNONATE ALDOLASE"/>
    <property type="match status" value="1"/>
</dbReference>
<dbReference type="SUPFAM" id="SSF51621">
    <property type="entry name" value="Phosphoenolpyruvate/pyruvate domain"/>
    <property type="match status" value="1"/>
</dbReference>
<dbReference type="GO" id="GO:0016832">
    <property type="term" value="F:aldehyde-lyase activity"/>
    <property type="evidence" value="ECO:0007669"/>
    <property type="project" value="TreeGrafter"/>
</dbReference>
<dbReference type="InterPro" id="IPR015813">
    <property type="entry name" value="Pyrv/PenolPyrv_kinase-like_dom"/>
</dbReference>
<protein>
    <submittedName>
        <fullName evidence="5">Aldolase</fullName>
    </submittedName>
</protein>
<comment type="similarity">
    <text evidence="1">Belongs to the HpcH/HpaI aldolase family.</text>
</comment>
<comment type="caution">
    <text evidence="5">The sequence shown here is derived from an EMBL/GenBank/DDBJ whole genome shotgun (WGS) entry which is preliminary data.</text>
</comment>
<dbReference type="InterPro" id="IPR040442">
    <property type="entry name" value="Pyrv_kinase-like_dom_sf"/>
</dbReference>
<evidence type="ECO:0000259" key="4">
    <source>
        <dbReference type="Pfam" id="PF03328"/>
    </source>
</evidence>